<keyword evidence="9 16" id="KW-0808">Transferase</keyword>
<dbReference type="GO" id="GO:0006178">
    <property type="term" value="P:guanine salvage"/>
    <property type="evidence" value="ECO:0007669"/>
    <property type="project" value="TreeGrafter"/>
</dbReference>
<dbReference type="EMBL" id="LN679998">
    <property type="protein sequence ID" value="CEJ72378.1"/>
    <property type="molecule type" value="Genomic_DNA"/>
</dbReference>
<proteinExistence type="inferred from homology"/>
<keyword evidence="20" id="KW-1185">Reference proteome</keyword>
<comment type="function">
    <text evidence="2">Purine salvage pathway enzyme that catalyzes the transfer of the ribosyl-5-phosphate group from 5-phospho-alpha-D-ribose 1-diphosphate (PRPP) to the N9 position of the 6-oxopurines hypoxanthine and guanine to form the corresponding ribonucleotides IMP (inosine 5'-monophosphate) and GMP (guanosine 5'-monophosphate), with the release of PPi.</text>
</comment>
<dbReference type="GO" id="GO:0000287">
    <property type="term" value="F:magnesium ion binding"/>
    <property type="evidence" value="ECO:0007669"/>
    <property type="project" value="TreeGrafter"/>
</dbReference>
<evidence type="ECO:0000256" key="16">
    <source>
        <dbReference type="RuleBase" id="RU364099"/>
    </source>
</evidence>
<comment type="catalytic activity">
    <reaction evidence="14">
        <text>GMP + diphosphate = guanine + 5-phospho-alpha-D-ribose 1-diphosphate</text>
        <dbReference type="Rhea" id="RHEA:25424"/>
        <dbReference type="ChEBI" id="CHEBI:16235"/>
        <dbReference type="ChEBI" id="CHEBI:33019"/>
        <dbReference type="ChEBI" id="CHEBI:58017"/>
        <dbReference type="ChEBI" id="CHEBI:58115"/>
        <dbReference type="EC" id="2.4.2.8"/>
    </reaction>
    <physiologicalReaction direction="right-to-left" evidence="14">
        <dbReference type="Rhea" id="RHEA:25426"/>
    </physiologicalReaction>
</comment>
<sequence length="179" mass="20255">MDIETKKWEVLCSEEQIQERLKELGAQISKDYEGKKLMVISLLKGSFIFCADLVRHITIPVKIGFMTTSSYGHGESSTGQVNMVADISDDIEGYDVLVVDDITDTALTMNFVMGHLKTKNPASIKCCVLLDKPSRRKVELVPNYCGFEIEDKFVVGYGLNYGDYYRNVPYVFNVTNEDR</sequence>
<reference evidence="21" key="1">
    <citation type="submission" date="2015-01" db="EMBL/GenBank/DDBJ databases">
        <authorList>
            <person name="Aslett M.A."/>
            <person name="De Silva N."/>
        </authorList>
    </citation>
    <scope>NUCLEOTIDE SEQUENCE [LARGE SCALE GENOMIC DNA]</scope>
    <source>
        <strain evidence="18 20">ATCC9714</strain>
        <strain evidence="21">R28058</strain>
    </source>
</reference>
<evidence type="ECO:0000256" key="7">
    <source>
        <dbReference type="ARBA" id="ARBA00022490"/>
    </source>
</evidence>
<evidence type="ECO:0000256" key="14">
    <source>
        <dbReference type="ARBA" id="ARBA00048811"/>
    </source>
</evidence>
<evidence type="ECO:0000256" key="15">
    <source>
        <dbReference type="ARBA" id="ARBA00049402"/>
    </source>
</evidence>
<keyword evidence="12 16" id="KW-0547">Nucleotide-binding</keyword>
<evidence type="ECO:0000256" key="12">
    <source>
        <dbReference type="ARBA" id="ARBA00022741"/>
    </source>
</evidence>
<evidence type="ECO:0000256" key="6">
    <source>
        <dbReference type="ARBA" id="ARBA00008391"/>
    </source>
</evidence>
<evidence type="ECO:0000256" key="10">
    <source>
        <dbReference type="ARBA" id="ARBA00022723"/>
    </source>
</evidence>
<keyword evidence="13 16" id="KW-0460">Magnesium</keyword>
<evidence type="ECO:0000313" key="18">
    <source>
        <dbReference type="EMBL" id="CEJ72378.1"/>
    </source>
</evidence>
<accession>A0A0A1SDH2</accession>
<comment type="catalytic activity">
    <reaction evidence="15">
        <text>IMP + diphosphate = hypoxanthine + 5-phospho-alpha-D-ribose 1-diphosphate</text>
        <dbReference type="Rhea" id="RHEA:17973"/>
        <dbReference type="ChEBI" id="CHEBI:17368"/>
        <dbReference type="ChEBI" id="CHEBI:33019"/>
        <dbReference type="ChEBI" id="CHEBI:58017"/>
        <dbReference type="ChEBI" id="CHEBI:58053"/>
        <dbReference type="EC" id="2.4.2.8"/>
    </reaction>
    <physiologicalReaction direction="right-to-left" evidence="15">
        <dbReference type="Rhea" id="RHEA:17975"/>
    </physiologicalReaction>
</comment>
<evidence type="ECO:0000256" key="5">
    <source>
        <dbReference type="ARBA" id="ARBA00004676"/>
    </source>
</evidence>
<dbReference type="InterPro" id="IPR000836">
    <property type="entry name" value="PRTase_dom"/>
</dbReference>
<comment type="subcellular location">
    <subcellularLocation>
        <location evidence="3 16">Cytoplasm</location>
    </subcellularLocation>
</comment>
<evidence type="ECO:0000313" key="21">
    <source>
        <dbReference type="Proteomes" id="UP000049127"/>
    </source>
</evidence>
<comment type="similarity">
    <text evidence="6 16">Belongs to the purine/pyrimidine phosphoribosyltransferase family.</text>
</comment>
<dbReference type="UniPathway" id="UPA00591">
    <property type="reaction ID" value="UER00648"/>
</dbReference>
<dbReference type="SUPFAM" id="SSF53271">
    <property type="entry name" value="PRTase-like"/>
    <property type="match status" value="1"/>
</dbReference>
<feature type="domain" description="Phosphoribosyltransferase" evidence="17">
    <location>
        <begin position="15"/>
        <end position="161"/>
    </location>
</feature>
<dbReference type="InterPro" id="IPR029057">
    <property type="entry name" value="PRTase-like"/>
</dbReference>
<dbReference type="GO" id="GO:0006166">
    <property type="term" value="P:purine ribonucleoside salvage"/>
    <property type="evidence" value="ECO:0007669"/>
    <property type="project" value="UniProtKB-KW"/>
</dbReference>
<dbReference type="InterPro" id="IPR050408">
    <property type="entry name" value="HGPRT"/>
</dbReference>
<dbReference type="GO" id="GO:0032263">
    <property type="term" value="P:GMP salvage"/>
    <property type="evidence" value="ECO:0007669"/>
    <property type="project" value="TreeGrafter"/>
</dbReference>
<dbReference type="GeneID" id="97536139"/>
<dbReference type="AlphaFoldDB" id="A0A0A1SDH2"/>
<dbReference type="GO" id="GO:0004422">
    <property type="term" value="F:hypoxanthine phosphoribosyltransferase activity"/>
    <property type="evidence" value="ECO:0007669"/>
    <property type="project" value="InterPro"/>
</dbReference>
<dbReference type="GO" id="GO:0052657">
    <property type="term" value="F:guanine phosphoribosyltransferase activity"/>
    <property type="evidence" value="ECO:0007669"/>
    <property type="project" value="UniProtKB-ARBA"/>
</dbReference>
<evidence type="ECO:0000256" key="1">
    <source>
        <dbReference type="ARBA" id="ARBA00001946"/>
    </source>
</evidence>
<comment type="pathway">
    <text evidence="4 16">Purine metabolism; IMP biosynthesis via salvage pathway; IMP from hypoxanthine: step 1/1.</text>
</comment>
<dbReference type="GO" id="GO:0005829">
    <property type="term" value="C:cytosol"/>
    <property type="evidence" value="ECO:0007669"/>
    <property type="project" value="TreeGrafter"/>
</dbReference>
<dbReference type="CDD" id="cd06223">
    <property type="entry name" value="PRTases_typeI"/>
    <property type="match status" value="1"/>
</dbReference>
<dbReference type="Proteomes" id="UP000032811">
    <property type="component" value="Chromosome 1"/>
</dbReference>
<evidence type="ECO:0000256" key="9">
    <source>
        <dbReference type="ARBA" id="ARBA00022679"/>
    </source>
</evidence>
<dbReference type="OrthoDB" id="9802824at2"/>
<name>A0A0A1SDH2_PARSO</name>
<dbReference type="NCBIfam" id="TIGR01203">
    <property type="entry name" value="HGPRTase"/>
    <property type="match status" value="1"/>
</dbReference>
<dbReference type="InterPro" id="IPR005904">
    <property type="entry name" value="Hxn_phspho_trans"/>
</dbReference>
<evidence type="ECO:0000256" key="3">
    <source>
        <dbReference type="ARBA" id="ARBA00004496"/>
    </source>
</evidence>
<keyword evidence="7 16" id="KW-0963">Cytoplasm</keyword>
<protein>
    <recommendedName>
        <fullName evidence="16">Hypoxanthine phosphoribosyltransferase</fullName>
        <ecNumber evidence="16">2.4.2.8</ecNumber>
    </recommendedName>
</protein>
<dbReference type="Gene3D" id="3.40.50.2020">
    <property type="match status" value="1"/>
</dbReference>
<dbReference type="GO" id="GO:0000166">
    <property type="term" value="F:nucleotide binding"/>
    <property type="evidence" value="ECO:0007669"/>
    <property type="project" value="UniProtKB-KW"/>
</dbReference>
<dbReference type="FunFam" id="3.40.50.2020:FF:000006">
    <property type="entry name" value="Hypoxanthine phosphoribosyltransferase"/>
    <property type="match status" value="1"/>
</dbReference>
<evidence type="ECO:0000313" key="19">
    <source>
        <dbReference type="EMBL" id="CEQ04941.1"/>
    </source>
</evidence>
<keyword evidence="11 16" id="KW-0660">Purine salvage</keyword>
<comment type="pathway">
    <text evidence="5">Purine metabolism; GMP biosynthesis via salvage pathway; GMP from guanine: step 1/1.</text>
</comment>
<evidence type="ECO:0000313" key="20">
    <source>
        <dbReference type="Proteomes" id="UP000032811"/>
    </source>
</evidence>
<dbReference type="RefSeq" id="WP_021126538.1">
    <property type="nucleotide sequence ID" value="NZ_CDLJ01000020.1"/>
</dbReference>
<dbReference type="EMBL" id="CEKZ01000022">
    <property type="protein sequence ID" value="CEQ04941.1"/>
    <property type="molecule type" value="Genomic_DNA"/>
</dbReference>
<gene>
    <name evidence="19" type="primary">hpt_2</name>
    <name evidence="18" type="synonym">hpt</name>
    <name evidence="18" type="ORF">ATCC9714_02661</name>
    <name evidence="19" type="ORF">R28058_26581</name>
</gene>
<keyword evidence="10 16" id="KW-0479">Metal-binding</keyword>
<dbReference type="GO" id="GO:0032264">
    <property type="term" value="P:IMP salvage"/>
    <property type="evidence" value="ECO:0007669"/>
    <property type="project" value="UniProtKB-UniPathway"/>
</dbReference>
<evidence type="ECO:0000256" key="2">
    <source>
        <dbReference type="ARBA" id="ARBA00002049"/>
    </source>
</evidence>
<dbReference type="PANTHER" id="PTHR43340:SF1">
    <property type="entry name" value="HYPOXANTHINE PHOSPHORIBOSYLTRANSFERASE"/>
    <property type="match status" value="1"/>
</dbReference>
<evidence type="ECO:0000259" key="17">
    <source>
        <dbReference type="Pfam" id="PF00156"/>
    </source>
</evidence>
<dbReference type="Proteomes" id="UP000049127">
    <property type="component" value="Unassembled WGS sequence"/>
</dbReference>
<dbReference type="EC" id="2.4.2.8" evidence="16"/>
<evidence type="ECO:0000256" key="11">
    <source>
        <dbReference type="ARBA" id="ARBA00022726"/>
    </source>
</evidence>
<evidence type="ECO:0000256" key="8">
    <source>
        <dbReference type="ARBA" id="ARBA00022676"/>
    </source>
</evidence>
<comment type="cofactor">
    <cofactor evidence="1 16">
        <name>Mg(2+)</name>
        <dbReference type="ChEBI" id="CHEBI:18420"/>
    </cofactor>
</comment>
<reference evidence="19" key="2">
    <citation type="submission" date="2015-01" db="EMBL/GenBank/DDBJ databases">
        <authorList>
            <person name="Aslett A.Martin."/>
            <person name="De Silva Nishadi"/>
        </authorList>
    </citation>
    <scope>NUCLEOTIDE SEQUENCE [LARGE SCALE GENOMIC DNA]</scope>
    <source>
        <strain evidence="19">R28058</strain>
    </source>
</reference>
<evidence type="ECO:0000256" key="4">
    <source>
        <dbReference type="ARBA" id="ARBA00004669"/>
    </source>
</evidence>
<organism evidence="19 21">
    <name type="scientific">Paraclostridium sordellii</name>
    <name type="common">Clostridium sordellii</name>
    <dbReference type="NCBI Taxonomy" id="1505"/>
    <lineage>
        <taxon>Bacteria</taxon>
        <taxon>Bacillati</taxon>
        <taxon>Bacillota</taxon>
        <taxon>Clostridia</taxon>
        <taxon>Peptostreptococcales</taxon>
        <taxon>Peptostreptococcaceae</taxon>
        <taxon>Paraclostridium</taxon>
    </lineage>
</organism>
<keyword evidence="8 16" id="KW-0328">Glycosyltransferase</keyword>
<evidence type="ECO:0000256" key="13">
    <source>
        <dbReference type="ARBA" id="ARBA00022842"/>
    </source>
</evidence>
<dbReference type="Pfam" id="PF00156">
    <property type="entry name" value="Pribosyltran"/>
    <property type="match status" value="1"/>
</dbReference>
<dbReference type="PANTHER" id="PTHR43340">
    <property type="entry name" value="HYPOXANTHINE-GUANINE PHOSPHORIBOSYLTRANSFERASE"/>
    <property type="match status" value="1"/>
</dbReference>
<dbReference type="GO" id="GO:0046100">
    <property type="term" value="P:hypoxanthine metabolic process"/>
    <property type="evidence" value="ECO:0007669"/>
    <property type="project" value="TreeGrafter"/>
</dbReference>